<gene>
    <name evidence="1" type="ordered locus">Snas_0375</name>
</gene>
<dbReference type="Proteomes" id="UP000000844">
    <property type="component" value="Chromosome"/>
</dbReference>
<dbReference type="EMBL" id="CP001778">
    <property type="protein sequence ID" value="ADD40092.1"/>
    <property type="molecule type" value="Genomic_DNA"/>
</dbReference>
<organism evidence="1 2">
    <name type="scientific">Stackebrandtia nassauensis (strain DSM 44728 / CIP 108903 / NRRL B-16338 / NBRC 102104 / LLR-40K-21)</name>
    <dbReference type="NCBI Taxonomy" id="446470"/>
    <lineage>
        <taxon>Bacteria</taxon>
        <taxon>Bacillati</taxon>
        <taxon>Actinomycetota</taxon>
        <taxon>Actinomycetes</taxon>
        <taxon>Glycomycetales</taxon>
        <taxon>Glycomycetaceae</taxon>
        <taxon>Stackebrandtia</taxon>
    </lineage>
</organism>
<dbReference type="HOGENOM" id="CLU_2902061_0_0_11"/>
<dbReference type="RefSeq" id="WP_013015663.1">
    <property type="nucleotide sequence ID" value="NC_013947.1"/>
</dbReference>
<evidence type="ECO:0000313" key="1">
    <source>
        <dbReference type="EMBL" id="ADD40092.1"/>
    </source>
</evidence>
<protein>
    <submittedName>
        <fullName evidence="1">Uncharacterized protein</fullName>
    </submittedName>
</protein>
<dbReference type="STRING" id="446470.Snas_0375"/>
<reference evidence="1 2" key="1">
    <citation type="journal article" date="2009" name="Stand. Genomic Sci.">
        <title>Complete genome sequence of Stackebrandtia nassauensis type strain (LLR-40K-21).</title>
        <authorList>
            <person name="Munk C."/>
            <person name="Lapidus A."/>
            <person name="Copeland A."/>
            <person name="Jando M."/>
            <person name="Mayilraj S."/>
            <person name="Glavina Del Rio T."/>
            <person name="Nolan M."/>
            <person name="Chen F."/>
            <person name="Lucas S."/>
            <person name="Tice H."/>
            <person name="Cheng J.F."/>
            <person name="Han C."/>
            <person name="Detter J.C."/>
            <person name="Bruce D."/>
            <person name="Goodwin L."/>
            <person name="Chain P."/>
            <person name="Pitluck S."/>
            <person name="Goker M."/>
            <person name="Ovchinikova G."/>
            <person name="Pati A."/>
            <person name="Ivanova N."/>
            <person name="Mavromatis K."/>
            <person name="Chen A."/>
            <person name="Palaniappan K."/>
            <person name="Land M."/>
            <person name="Hauser L."/>
            <person name="Chang Y.J."/>
            <person name="Jeffries C.D."/>
            <person name="Bristow J."/>
            <person name="Eisen J.A."/>
            <person name="Markowitz V."/>
            <person name="Hugenholtz P."/>
            <person name="Kyrpides N.C."/>
            <person name="Klenk H.P."/>
        </authorList>
    </citation>
    <scope>NUCLEOTIDE SEQUENCE [LARGE SCALE GENOMIC DNA]</scope>
    <source>
        <strain evidence="2">DSM 44728 / CIP 108903 / NRRL B-16338 / NBRC 102104 / LLR-40K-21</strain>
    </source>
</reference>
<sequence>MISENPKTWGTYGTFTLDGQSLTYHVAHGHYWRDDIDGGTRLFQDRLDGRDLLILIAEMRQS</sequence>
<proteinExistence type="predicted"/>
<dbReference type="AlphaFoldDB" id="D3Q4D2"/>
<name>D3Q4D2_STANL</name>
<dbReference type="KEGG" id="sna:Snas_0375"/>
<keyword evidence="2" id="KW-1185">Reference proteome</keyword>
<evidence type="ECO:0000313" key="2">
    <source>
        <dbReference type="Proteomes" id="UP000000844"/>
    </source>
</evidence>
<accession>D3Q4D2</accession>